<dbReference type="Proteomes" id="UP000030645">
    <property type="component" value="Unassembled WGS sequence"/>
</dbReference>
<keyword evidence="1" id="KW-0812">Transmembrane</keyword>
<accession>W9R170</accession>
<keyword evidence="1" id="KW-0472">Membrane</keyword>
<gene>
    <name evidence="2" type="ORF">L484_023762</name>
</gene>
<evidence type="ECO:0000313" key="2">
    <source>
        <dbReference type="EMBL" id="EXB51059.1"/>
    </source>
</evidence>
<name>W9R170_9ROSA</name>
<keyword evidence="3" id="KW-1185">Reference proteome</keyword>
<organism evidence="2 3">
    <name type="scientific">Morus notabilis</name>
    <dbReference type="NCBI Taxonomy" id="981085"/>
    <lineage>
        <taxon>Eukaryota</taxon>
        <taxon>Viridiplantae</taxon>
        <taxon>Streptophyta</taxon>
        <taxon>Embryophyta</taxon>
        <taxon>Tracheophyta</taxon>
        <taxon>Spermatophyta</taxon>
        <taxon>Magnoliopsida</taxon>
        <taxon>eudicotyledons</taxon>
        <taxon>Gunneridae</taxon>
        <taxon>Pentapetalae</taxon>
        <taxon>rosids</taxon>
        <taxon>fabids</taxon>
        <taxon>Rosales</taxon>
        <taxon>Moraceae</taxon>
        <taxon>Moreae</taxon>
        <taxon>Morus</taxon>
    </lineage>
</organism>
<evidence type="ECO:0000313" key="3">
    <source>
        <dbReference type="Proteomes" id="UP000030645"/>
    </source>
</evidence>
<dbReference type="AlphaFoldDB" id="W9R170"/>
<sequence length="70" mass="6926">MPSLGTSPLLLVAGAVLVAAVAGFGVGAAAALTGLAAFGWISSELGVGTRFSGLIGAYGRRPIERKIDIL</sequence>
<reference evidence="3" key="1">
    <citation type="submission" date="2013-01" db="EMBL/GenBank/DDBJ databases">
        <title>Draft Genome Sequence of a Mulberry Tree, Morus notabilis C.K. Schneid.</title>
        <authorList>
            <person name="He N."/>
            <person name="Zhao S."/>
        </authorList>
    </citation>
    <scope>NUCLEOTIDE SEQUENCE</scope>
</reference>
<protein>
    <submittedName>
        <fullName evidence="2">Uncharacterized protein</fullName>
    </submittedName>
</protein>
<evidence type="ECO:0000256" key="1">
    <source>
        <dbReference type="SAM" id="Phobius"/>
    </source>
</evidence>
<proteinExistence type="predicted"/>
<dbReference type="EMBL" id="KE344020">
    <property type="protein sequence ID" value="EXB51059.1"/>
    <property type="molecule type" value="Genomic_DNA"/>
</dbReference>
<feature type="transmembrane region" description="Helical" evidence="1">
    <location>
        <begin position="12"/>
        <end position="41"/>
    </location>
</feature>
<keyword evidence="1" id="KW-1133">Transmembrane helix</keyword>